<comment type="caution">
    <text evidence="1">The sequence shown here is derived from an EMBL/GenBank/DDBJ whole genome shotgun (WGS) entry which is preliminary data.</text>
</comment>
<accession>A0A2P5CXJ3</accession>
<gene>
    <name evidence="1" type="ORF">PanWU01x14_115150</name>
</gene>
<evidence type="ECO:0000313" key="1">
    <source>
        <dbReference type="EMBL" id="PON65772.1"/>
    </source>
</evidence>
<keyword evidence="2" id="KW-1185">Reference proteome</keyword>
<organism evidence="1 2">
    <name type="scientific">Parasponia andersonii</name>
    <name type="common">Sponia andersonii</name>
    <dbReference type="NCBI Taxonomy" id="3476"/>
    <lineage>
        <taxon>Eukaryota</taxon>
        <taxon>Viridiplantae</taxon>
        <taxon>Streptophyta</taxon>
        <taxon>Embryophyta</taxon>
        <taxon>Tracheophyta</taxon>
        <taxon>Spermatophyta</taxon>
        <taxon>Magnoliopsida</taxon>
        <taxon>eudicotyledons</taxon>
        <taxon>Gunneridae</taxon>
        <taxon>Pentapetalae</taxon>
        <taxon>rosids</taxon>
        <taxon>fabids</taxon>
        <taxon>Rosales</taxon>
        <taxon>Cannabaceae</taxon>
        <taxon>Parasponia</taxon>
    </lineage>
</organism>
<evidence type="ECO:0000313" key="2">
    <source>
        <dbReference type="Proteomes" id="UP000237105"/>
    </source>
</evidence>
<dbReference type="EMBL" id="JXTB01000085">
    <property type="protein sequence ID" value="PON65772.1"/>
    <property type="molecule type" value="Genomic_DNA"/>
</dbReference>
<name>A0A2P5CXJ3_PARAD</name>
<dbReference type="AlphaFoldDB" id="A0A2P5CXJ3"/>
<reference evidence="2" key="1">
    <citation type="submission" date="2016-06" db="EMBL/GenBank/DDBJ databases">
        <title>Parallel loss of symbiosis genes in relatives of nitrogen-fixing non-legume Parasponia.</title>
        <authorList>
            <person name="Van Velzen R."/>
            <person name="Holmer R."/>
            <person name="Bu F."/>
            <person name="Rutten L."/>
            <person name="Van Zeijl A."/>
            <person name="Liu W."/>
            <person name="Santuari L."/>
            <person name="Cao Q."/>
            <person name="Sharma T."/>
            <person name="Shen D."/>
            <person name="Roswanjaya Y."/>
            <person name="Wardhani T."/>
            <person name="Kalhor M.S."/>
            <person name="Jansen J."/>
            <person name="Van den Hoogen J."/>
            <person name="Gungor B."/>
            <person name="Hartog M."/>
            <person name="Hontelez J."/>
            <person name="Verver J."/>
            <person name="Yang W.-C."/>
            <person name="Schijlen E."/>
            <person name="Repin R."/>
            <person name="Schilthuizen M."/>
            <person name="Schranz E."/>
            <person name="Heidstra R."/>
            <person name="Miyata K."/>
            <person name="Fedorova E."/>
            <person name="Kohlen W."/>
            <person name="Bisseling T."/>
            <person name="Smit S."/>
            <person name="Geurts R."/>
        </authorList>
    </citation>
    <scope>NUCLEOTIDE SEQUENCE [LARGE SCALE GENOMIC DNA]</scope>
    <source>
        <strain evidence="2">cv. WU1-14</strain>
    </source>
</reference>
<proteinExistence type="predicted"/>
<protein>
    <submittedName>
        <fullName evidence="1">Uncharacterized protein</fullName>
    </submittedName>
</protein>
<sequence>MDDTISRASDFTKYANSVNILSLWFTSFSGSPHSPTTPMVRTRLSKHTIRTLIAKHKFFLSMPRMRMPRMFRSSNMFRPRFSSYAQTSNGEKDIFVN</sequence>
<dbReference type="Proteomes" id="UP000237105">
    <property type="component" value="Unassembled WGS sequence"/>
</dbReference>